<comment type="caution">
    <text evidence="6">The sequence shown here is derived from an EMBL/GenBank/DDBJ whole genome shotgun (WGS) entry which is preliminary data.</text>
</comment>
<evidence type="ECO:0000256" key="1">
    <source>
        <dbReference type="ARBA" id="ARBA00004123"/>
    </source>
</evidence>
<feature type="compositionally biased region" description="Low complexity" evidence="5">
    <location>
        <begin position="69"/>
        <end position="84"/>
    </location>
</feature>
<feature type="region of interest" description="Disordered" evidence="5">
    <location>
        <begin position="391"/>
        <end position="582"/>
    </location>
</feature>
<dbReference type="GO" id="GO:0005666">
    <property type="term" value="C:RNA polymerase III complex"/>
    <property type="evidence" value="ECO:0007669"/>
    <property type="project" value="InterPro"/>
</dbReference>
<dbReference type="PANTHER" id="PTHR13408:SF0">
    <property type="entry name" value="DNA-DIRECTED RNA POLYMERASE III SUBUNIT RPC4"/>
    <property type="match status" value="1"/>
</dbReference>
<evidence type="ECO:0000313" key="6">
    <source>
        <dbReference type="EMBL" id="KAF2838123.1"/>
    </source>
</evidence>
<name>A0A9P4VNV7_9PEZI</name>
<feature type="compositionally biased region" description="Basic and acidic residues" evidence="5">
    <location>
        <begin position="446"/>
        <end position="466"/>
    </location>
</feature>
<dbReference type="InterPro" id="IPR007811">
    <property type="entry name" value="RPC4"/>
</dbReference>
<evidence type="ECO:0000256" key="3">
    <source>
        <dbReference type="ARBA" id="ARBA00023163"/>
    </source>
</evidence>
<evidence type="ECO:0000256" key="5">
    <source>
        <dbReference type="SAM" id="MobiDB-lite"/>
    </source>
</evidence>
<sequence length="665" mass="71244">MPPSKKRGNAAAPTAPRKRTTRAATAAAAASAVSTPVETEEPFAPADTGNTKDRNVLPEPPTDTPVDIPPESSASAQIAEQAPQKSILADAQQAPDPSSATDFQPVIESEPATASKVVDPRLESLRGGTTATRGSKRTIKQPSFRGRRSKEERDAAERAEATRRRQAIAEQGRKDAAAARARAAARGRGGDRGRGRGRGGFGSDLREPSGPFGGGFMVHDNAKHRVHVSSSRSFREAGASGRVKNEPNVKDDPDADIKLTGVQYNAGDDEYSSGDDTDDSEAGPRMNIDFIHLLSSSSSSEEGRPLNRGKRGTSTLSNHDPTYAPVRVPRTEHKPRVINIYTETSSANSSKEDGFEVTRAQRKWRGMWSDSEDEDDAIIVKPEPREKVTITDAPEMILEPSKQAEVPEDEVVPKEPPSSPELGKKPLKPKQDHNIPGHDQPPFVIETEKDKAEWARIQQDQDKMVRELSGGLIKKPDKDGDTNMGDGEQQRNGRDQRSDHVYLFQFPPMMPDLSVATDDKGENNSAAAPSTAPSASAPTVAPGTTSNAPAPISTPGAVQPSDVKGEVKADPNLASVPGPTLADKPRLASGFLGKMRVHQSGRTTMEWGGTSFEVNSGVDASYLQDAVVVGINPPEERVSEADGGDVKSLGPVKEKFVVSLDWETT</sequence>
<dbReference type="PANTHER" id="PTHR13408">
    <property type="entry name" value="DNA-DIRECTED RNA POLYMERASE III"/>
    <property type="match status" value="1"/>
</dbReference>
<feature type="compositionally biased region" description="Basic and acidic residues" evidence="5">
    <location>
        <begin position="243"/>
        <end position="257"/>
    </location>
</feature>
<keyword evidence="2" id="KW-0240">DNA-directed RNA polymerase</keyword>
<dbReference type="OrthoDB" id="5836119at2759"/>
<feature type="region of interest" description="Disordered" evidence="5">
    <location>
        <begin position="1"/>
        <end position="335"/>
    </location>
</feature>
<feature type="compositionally biased region" description="Acidic residues" evidence="5">
    <location>
        <begin position="267"/>
        <end position="281"/>
    </location>
</feature>
<keyword evidence="4" id="KW-0539">Nucleus</keyword>
<dbReference type="EMBL" id="MU006097">
    <property type="protein sequence ID" value="KAF2838123.1"/>
    <property type="molecule type" value="Genomic_DNA"/>
</dbReference>
<feature type="compositionally biased region" description="Low complexity" evidence="5">
    <location>
        <begin position="22"/>
        <end position="37"/>
    </location>
</feature>
<keyword evidence="3" id="KW-0804">Transcription</keyword>
<protein>
    <submittedName>
        <fullName evidence="6">Uncharacterized protein</fullName>
    </submittedName>
</protein>
<keyword evidence="7" id="KW-1185">Reference proteome</keyword>
<reference evidence="6" key="1">
    <citation type="journal article" date="2020" name="Stud. Mycol.">
        <title>101 Dothideomycetes genomes: a test case for predicting lifestyles and emergence of pathogens.</title>
        <authorList>
            <person name="Haridas S."/>
            <person name="Albert R."/>
            <person name="Binder M."/>
            <person name="Bloem J."/>
            <person name="Labutti K."/>
            <person name="Salamov A."/>
            <person name="Andreopoulos B."/>
            <person name="Baker S."/>
            <person name="Barry K."/>
            <person name="Bills G."/>
            <person name="Bluhm B."/>
            <person name="Cannon C."/>
            <person name="Castanera R."/>
            <person name="Culley D."/>
            <person name="Daum C."/>
            <person name="Ezra D."/>
            <person name="Gonzalez J."/>
            <person name="Henrissat B."/>
            <person name="Kuo A."/>
            <person name="Liang C."/>
            <person name="Lipzen A."/>
            <person name="Lutzoni F."/>
            <person name="Magnuson J."/>
            <person name="Mondo S."/>
            <person name="Nolan M."/>
            <person name="Ohm R."/>
            <person name="Pangilinan J."/>
            <person name="Park H.-J."/>
            <person name="Ramirez L."/>
            <person name="Alfaro M."/>
            <person name="Sun H."/>
            <person name="Tritt A."/>
            <person name="Yoshinaga Y."/>
            <person name="Zwiers L.-H."/>
            <person name="Turgeon B."/>
            <person name="Goodwin S."/>
            <person name="Spatafora J."/>
            <person name="Crous P."/>
            <person name="Grigoriev I."/>
        </authorList>
    </citation>
    <scope>NUCLEOTIDE SEQUENCE</scope>
    <source>
        <strain evidence="6">CBS 101060</strain>
    </source>
</reference>
<dbReference type="GO" id="GO:0042797">
    <property type="term" value="P:tRNA transcription by RNA polymerase III"/>
    <property type="evidence" value="ECO:0007669"/>
    <property type="project" value="TreeGrafter"/>
</dbReference>
<proteinExistence type="predicted"/>
<feature type="compositionally biased region" description="Basic and acidic residues" evidence="5">
    <location>
        <begin position="149"/>
        <end position="163"/>
    </location>
</feature>
<organism evidence="6 7">
    <name type="scientific">Patellaria atrata CBS 101060</name>
    <dbReference type="NCBI Taxonomy" id="1346257"/>
    <lineage>
        <taxon>Eukaryota</taxon>
        <taxon>Fungi</taxon>
        <taxon>Dikarya</taxon>
        <taxon>Ascomycota</taxon>
        <taxon>Pezizomycotina</taxon>
        <taxon>Dothideomycetes</taxon>
        <taxon>Dothideomycetes incertae sedis</taxon>
        <taxon>Patellariales</taxon>
        <taxon>Patellariaceae</taxon>
        <taxon>Patellaria</taxon>
    </lineage>
</organism>
<dbReference type="Pfam" id="PF05132">
    <property type="entry name" value="RNA_pol_Rpc4"/>
    <property type="match status" value="1"/>
</dbReference>
<feature type="compositionally biased region" description="Basic and acidic residues" evidence="5">
    <location>
        <begin position="488"/>
        <end position="500"/>
    </location>
</feature>
<evidence type="ECO:0000256" key="4">
    <source>
        <dbReference type="ARBA" id="ARBA00023242"/>
    </source>
</evidence>
<comment type="subcellular location">
    <subcellularLocation>
        <location evidence="1">Nucleus</location>
    </subcellularLocation>
</comment>
<gene>
    <name evidence="6" type="ORF">M501DRAFT_1017149</name>
</gene>
<dbReference type="AlphaFoldDB" id="A0A9P4VNV7"/>
<dbReference type="GO" id="GO:0003677">
    <property type="term" value="F:DNA binding"/>
    <property type="evidence" value="ECO:0007669"/>
    <property type="project" value="InterPro"/>
</dbReference>
<accession>A0A9P4VNV7</accession>
<evidence type="ECO:0000256" key="2">
    <source>
        <dbReference type="ARBA" id="ARBA00022478"/>
    </source>
</evidence>
<evidence type="ECO:0000313" key="7">
    <source>
        <dbReference type="Proteomes" id="UP000799429"/>
    </source>
</evidence>
<feature type="compositionally biased region" description="Low complexity" evidence="5">
    <location>
        <begin position="525"/>
        <end position="546"/>
    </location>
</feature>
<dbReference type="Proteomes" id="UP000799429">
    <property type="component" value="Unassembled WGS sequence"/>
</dbReference>